<dbReference type="PANTHER" id="PTHR37841:SF1">
    <property type="entry name" value="DUF3298 DOMAIN-CONTAINING PROTEIN"/>
    <property type="match status" value="1"/>
</dbReference>
<evidence type="ECO:0000313" key="2">
    <source>
        <dbReference type="Proteomes" id="UP000012249"/>
    </source>
</evidence>
<reference evidence="1 2" key="1">
    <citation type="submission" date="2013-02" db="EMBL/GenBank/DDBJ databases">
        <authorList>
            <person name="Harkins D.M."/>
            <person name="Durkin A.S."/>
            <person name="Brinkac L.M."/>
            <person name="Haft D.H."/>
            <person name="Selengut J.D."/>
            <person name="Sanka R."/>
            <person name="DePew J."/>
            <person name="Purushe J."/>
            <person name="Haake D.A."/>
            <person name="Matsunaga J."/>
            <person name="Vinetz J.M."/>
            <person name="Sutton G.G."/>
            <person name="Nierman W.C."/>
            <person name="Fouts D.E."/>
        </authorList>
    </citation>
    <scope>NUCLEOTIDE SEQUENCE [LARGE SCALE GENOMIC DNA]</scope>
    <source>
        <strain evidence="1 2">Ecochallenge</strain>
    </source>
</reference>
<comment type="caution">
    <text evidence="1">The sequence shown here is derived from an EMBL/GenBank/DDBJ whole genome shotgun (WGS) entry which is preliminary data.</text>
</comment>
<name>N1U744_9LEPT</name>
<protein>
    <recommendedName>
        <fullName evidence="3">WG repeat-containing protein</fullName>
    </recommendedName>
</protein>
<evidence type="ECO:0008006" key="3">
    <source>
        <dbReference type="Google" id="ProtNLM"/>
    </source>
</evidence>
<proteinExistence type="predicted"/>
<dbReference type="EMBL" id="AHMI02000204">
    <property type="protein sequence ID" value="EMY13986.1"/>
    <property type="molecule type" value="Genomic_DNA"/>
</dbReference>
<gene>
    <name evidence="1" type="ORF">LEP1GSC043_1496</name>
</gene>
<organism evidence="1 2">
    <name type="scientific">Leptospira weilii str. Ecochallenge</name>
    <dbReference type="NCBI Taxonomy" id="1049986"/>
    <lineage>
        <taxon>Bacteria</taxon>
        <taxon>Pseudomonadati</taxon>
        <taxon>Spirochaetota</taxon>
        <taxon>Spirochaetia</taxon>
        <taxon>Leptospirales</taxon>
        <taxon>Leptospiraceae</taxon>
        <taxon>Leptospira</taxon>
    </lineage>
</organism>
<dbReference type="AlphaFoldDB" id="N1U744"/>
<dbReference type="Proteomes" id="UP000012249">
    <property type="component" value="Unassembled WGS sequence"/>
</dbReference>
<dbReference type="InterPro" id="IPR032774">
    <property type="entry name" value="WG_beta_rep"/>
</dbReference>
<sequence>MNPNKLYVLSFVKDGRPCKGAVNSKGEVIIPPNFQEIDYRSDRTELIPAGILKPNFQHALDLNWGYIDQVGEWKIKPQFDGLMNFYDEWAFAKSKKEKKWGRIDKTGAWIEDPTYQELGSFSDGLIWLKKNNNQYVFMDKAWKLKFTLDGCSELSSLSFSEKLLGFKKKGKWGFIDINGTVALEPKWNFVGQFKKGLAPVFEASVWRYIDTTGQIKLSEPLEEACEFNDSGYASAKKGRWGVIDTLGNWTIKPQYQTMLVPEDNATIITKLKGEWCKLNMQGEVIEKIPVAKKVEGITSFDENGIAVAFCGDYDQLLNERYEVIFDSKKYKVK</sequence>
<accession>N1U744</accession>
<dbReference type="PANTHER" id="PTHR37841">
    <property type="entry name" value="GLR2918 PROTEIN"/>
    <property type="match status" value="1"/>
</dbReference>
<evidence type="ECO:0000313" key="1">
    <source>
        <dbReference type="EMBL" id="EMY13986.1"/>
    </source>
</evidence>
<dbReference type="Pfam" id="PF14903">
    <property type="entry name" value="WG_beta_rep"/>
    <property type="match status" value="4"/>
</dbReference>